<protein>
    <recommendedName>
        <fullName evidence="1">BTB domain-containing protein</fullName>
    </recommendedName>
</protein>
<proteinExistence type="predicted"/>
<name>A0ABY2H380_9HYPO</name>
<dbReference type="Gene3D" id="3.30.710.10">
    <property type="entry name" value="Potassium Channel Kv1.1, Chain A"/>
    <property type="match status" value="1"/>
</dbReference>
<evidence type="ECO:0000313" key="2">
    <source>
        <dbReference type="EMBL" id="TFB02703.1"/>
    </source>
</evidence>
<evidence type="ECO:0000259" key="1">
    <source>
        <dbReference type="PROSITE" id="PS50097"/>
    </source>
</evidence>
<comment type="caution">
    <text evidence="2">The sequence shown here is derived from an EMBL/GenBank/DDBJ whole genome shotgun (WGS) entry which is preliminary data.</text>
</comment>
<dbReference type="InterPro" id="IPR011333">
    <property type="entry name" value="SKP1/BTB/POZ_sf"/>
</dbReference>
<dbReference type="CDD" id="cd18186">
    <property type="entry name" value="BTB_POZ_ZBTB_KLHL-like"/>
    <property type="match status" value="1"/>
</dbReference>
<dbReference type="Pfam" id="PF00651">
    <property type="entry name" value="BTB"/>
    <property type="match status" value="1"/>
</dbReference>
<dbReference type="PANTHER" id="PTHR47843">
    <property type="entry name" value="BTB DOMAIN-CONTAINING PROTEIN-RELATED"/>
    <property type="match status" value="1"/>
</dbReference>
<dbReference type="PANTHER" id="PTHR47843:SF5">
    <property type="entry name" value="BTB_POZ DOMAIN PROTEIN"/>
    <property type="match status" value="1"/>
</dbReference>
<dbReference type="EMBL" id="PPTA01000006">
    <property type="protein sequence ID" value="TFB02703.1"/>
    <property type="molecule type" value="Genomic_DNA"/>
</dbReference>
<dbReference type="GeneID" id="300576853"/>
<dbReference type="InterPro" id="IPR000210">
    <property type="entry name" value="BTB/POZ_dom"/>
</dbReference>
<accession>A0ABY2H380</accession>
<evidence type="ECO:0000313" key="3">
    <source>
        <dbReference type="Proteomes" id="UP001642720"/>
    </source>
</evidence>
<organism evidence="2 3">
    <name type="scientific">Trichoderma ghanense</name>
    <dbReference type="NCBI Taxonomy" id="65468"/>
    <lineage>
        <taxon>Eukaryota</taxon>
        <taxon>Fungi</taxon>
        <taxon>Dikarya</taxon>
        <taxon>Ascomycota</taxon>
        <taxon>Pezizomycotina</taxon>
        <taxon>Sordariomycetes</taxon>
        <taxon>Hypocreomycetidae</taxon>
        <taxon>Hypocreales</taxon>
        <taxon>Hypocreaceae</taxon>
        <taxon>Trichoderma</taxon>
    </lineage>
</organism>
<dbReference type="PROSITE" id="PS50097">
    <property type="entry name" value="BTB"/>
    <property type="match status" value="1"/>
</dbReference>
<dbReference type="SUPFAM" id="SSF54695">
    <property type="entry name" value="POZ domain"/>
    <property type="match status" value="1"/>
</dbReference>
<sequence length="219" mass="24921">MMSTRFDGELCDFELVCEGQTISLHKIVICLQSPVIKAACTGSFEEASGRYEMKDCDVASVWRMVSFLYTGDYNPRKPEEIHEIAVHTAMFALADKYLIGGLLARSEAYFSKSVMKENNMDILSQHAKQVYGLQFESSKSLRRILVNSFRERTAQPAARADMQQSLDRLMDEVPEIAKDIALSYIQQPIPTCPCKESKSEEKPPRKTVVKKRRIADTFY</sequence>
<reference evidence="2 3" key="1">
    <citation type="submission" date="2018-01" db="EMBL/GenBank/DDBJ databases">
        <title>Genome characterization of the sugarcane-associated fungus Trichoderma ghanense CCMA-1212 and their application in lignocelulose bioconversion.</title>
        <authorList>
            <person name="Steindorff A.S."/>
            <person name="Mendes T.D."/>
            <person name="Vilela E.S.D."/>
            <person name="Rodrigues D.S."/>
            <person name="Formighieri E.F."/>
            <person name="Melo I.S."/>
            <person name="Favaro L.C.L."/>
        </authorList>
    </citation>
    <scope>NUCLEOTIDE SEQUENCE [LARGE SCALE GENOMIC DNA]</scope>
    <source>
        <strain evidence="2 3">CCMA-1212</strain>
    </source>
</reference>
<gene>
    <name evidence="2" type="ORF">CCMA1212_005127</name>
</gene>
<feature type="domain" description="BTB" evidence="1">
    <location>
        <begin position="11"/>
        <end position="77"/>
    </location>
</feature>
<dbReference type="RefSeq" id="XP_073558904.1">
    <property type="nucleotide sequence ID" value="XM_073702403.1"/>
</dbReference>
<keyword evidence="3" id="KW-1185">Reference proteome</keyword>
<dbReference type="Proteomes" id="UP001642720">
    <property type="component" value="Unassembled WGS sequence"/>
</dbReference>